<name>A0A2R4X2P6_9EURY</name>
<keyword evidence="3" id="KW-1185">Reference proteome</keyword>
<feature type="transmembrane region" description="Helical" evidence="1">
    <location>
        <begin position="39"/>
        <end position="60"/>
    </location>
</feature>
<dbReference type="AlphaFoldDB" id="A0A2R4X2P6"/>
<proteinExistence type="predicted"/>
<dbReference type="EMBL" id="CP028858">
    <property type="protein sequence ID" value="AWB28065.1"/>
    <property type="molecule type" value="Genomic_DNA"/>
</dbReference>
<keyword evidence="1" id="KW-0812">Transmembrane</keyword>
<evidence type="ECO:0000313" key="2">
    <source>
        <dbReference type="EMBL" id="AWB28065.1"/>
    </source>
</evidence>
<keyword evidence="1" id="KW-0472">Membrane</keyword>
<protein>
    <submittedName>
        <fullName evidence="2">Uncharacterized protein</fullName>
    </submittedName>
</protein>
<keyword evidence="1" id="KW-1133">Transmembrane helix</keyword>
<evidence type="ECO:0000313" key="3">
    <source>
        <dbReference type="Proteomes" id="UP000244727"/>
    </source>
</evidence>
<accession>A0A2R4X2P6</accession>
<sequence length="124" mass="12751">MDIGLKQTSLAIAIVVIAGGAFAVTHGDDIGAGQPLFRPGVVFGAVLTLLFVSVGFKVVFESQQSIDEGWTIIDLAVASALALYLGAGLALLAAGFNGWQVLAHLTIAVGAGIVFVVGYLRHED</sequence>
<evidence type="ECO:0000256" key="1">
    <source>
        <dbReference type="SAM" id="Phobius"/>
    </source>
</evidence>
<dbReference type="RefSeq" id="WP_108383168.1">
    <property type="nucleotide sequence ID" value="NZ_CP028858.1"/>
</dbReference>
<dbReference type="GeneID" id="36512897"/>
<reference evidence="2 3" key="1">
    <citation type="submission" date="2018-04" db="EMBL/GenBank/DDBJ databases">
        <title>Halococcoides cellulosivorans gen. nov., sp. nov., an extremely halophilic cellulose-utilizing haloarchaeon from hypersaline lakes.</title>
        <authorList>
            <person name="Sorokin D.Y."/>
            <person name="Toshchakov S.V."/>
            <person name="Samarov N.I."/>
            <person name="Korzhenkov A."/>
            <person name="Kublanov I.V."/>
        </authorList>
    </citation>
    <scope>NUCLEOTIDE SEQUENCE [LARGE SCALE GENOMIC DNA]</scope>
    <source>
        <strain evidence="2 3">HArcel1</strain>
    </source>
</reference>
<dbReference type="KEGG" id="harc:HARCEL1_10280"/>
<dbReference type="Proteomes" id="UP000244727">
    <property type="component" value="Chromosome"/>
</dbReference>
<organism evidence="2 3">
    <name type="scientific">Halococcoides cellulosivorans</name>
    <dbReference type="NCBI Taxonomy" id="1679096"/>
    <lineage>
        <taxon>Archaea</taxon>
        <taxon>Methanobacteriati</taxon>
        <taxon>Methanobacteriota</taxon>
        <taxon>Stenosarchaea group</taxon>
        <taxon>Halobacteria</taxon>
        <taxon>Halobacteriales</taxon>
        <taxon>Haloarculaceae</taxon>
        <taxon>Halococcoides</taxon>
    </lineage>
</organism>
<feature type="transmembrane region" description="Helical" evidence="1">
    <location>
        <begin position="72"/>
        <end position="95"/>
    </location>
</feature>
<feature type="transmembrane region" description="Helical" evidence="1">
    <location>
        <begin position="101"/>
        <end position="120"/>
    </location>
</feature>
<gene>
    <name evidence="2" type="ORF">HARCEL1_10280</name>
</gene>